<proteinExistence type="predicted"/>
<protein>
    <submittedName>
        <fullName evidence="1">Uncharacterized protein</fullName>
    </submittedName>
</protein>
<dbReference type="HOGENOM" id="CLU_2602243_0_0_11"/>
<dbReference type="EMBL" id="CP003899">
    <property type="protein sequence ID" value="AGC63231.1"/>
    <property type="molecule type" value="Genomic_DNA"/>
</dbReference>
<keyword evidence="2" id="KW-1185">Reference proteome</keyword>
<reference evidence="1 2" key="1">
    <citation type="journal article" date="2013" name="J. Bacteriol.">
        <title>Complete Genome Sequence of the Frog Pathogen Mycobacterium ulcerans Ecovar Liflandii.</title>
        <authorList>
            <person name="Tobias N.J."/>
            <person name="Doig K.D."/>
            <person name="Medema M.H."/>
            <person name="Chen H."/>
            <person name="Haring V."/>
            <person name="Moore R."/>
            <person name="Seemann T."/>
            <person name="Stinear T.P."/>
        </authorList>
    </citation>
    <scope>NUCLEOTIDE SEQUENCE [LARGE SCALE GENOMIC DNA]</scope>
    <source>
        <strain evidence="1 2">128FXT</strain>
    </source>
</reference>
<dbReference type="PATRIC" id="fig|459424.11.peg.3674"/>
<gene>
    <name evidence="1" type="ordered locus">MULP_03564</name>
</gene>
<accession>L7V5Z4</accession>
<dbReference type="KEGG" id="mli:MULP_03564"/>
<dbReference type="Proteomes" id="UP000011157">
    <property type="component" value="Chromosome"/>
</dbReference>
<evidence type="ECO:0000313" key="2">
    <source>
        <dbReference type="Proteomes" id="UP000011157"/>
    </source>
</evidence>
<name>L7V5Z4_MYCL1</name>
<organism evidence="1 2">
    <name type="scientific">Mycobacterium liflandii (strain 128FXT)</name>
    <dbReference type="NCBI Taxonomy" id="459424"/>
    <lineage>
        <taxon>Bacteria</taxon>
        <taxon>Bacillati</taxon>
        <taxon>Actinomycetota</taxon>
        <taxon>Actinomycetes</taxon>
        <taxon>Mycobacteriales</taxon>
        <taxon>Mycobacteriaceae</taxon>
        <taxon>Mycobacterium</taxon>
        <taxon>Mycobacterium ulcerans group</taxon>
    </lineage>
</organism>
<evidence type="ECO:0000313" key="1">
    <source>
        <dbReference type="EMBL" id="AGC63231.1"/>
    </source>
</evidence>
<dbReference type="AlphaFoldDB" id="L7V5Z4"/>
<sequence>MTSYVENPTKGNYGVDIESPWKSRSLRKTQGDSVAITRVGRYVPGSHCPIEGASQEAMFVGRGLAEPVRLLSPSVATTG</sequence>